<dbReference type="InterPro" id="IPR044861">
    <property type="entry name" value="IPNS-like_FE2OG_OXY"/>
</dbReference>
<dbReference type="SUPFAM" id="SSF51197">
    <property type="entry name" value="Clavaminate synthase-like"/>
    <property type="match status" value="1"/>
</dbReference>
<evidence type="ECO:0000256" key="2">
    <source>
        <dbReference type="ARBA" id="ARBA00023004"/>
    </source>
</evidence>
<dbReference type="AlphaFoldDB" id="A0A9D4VCH9"/>
<proteinExistence type="inferred from homology"/>
<dbReference type="GO" id="GO:0046872">
    <property type="term" value="F:metal ion binding"/>
    <property type="evidence" value="ECO:0007669"/>
    <property type="project" value="UniProtKB-KW"/>
</dbReference>
<evidence type="ECO:0000313" key="5">
    <source>
        <dbReference type="EMBL" id="KAI5083166.1"/>
    </source>
</evidence>
<dbReference type="Pfam" id="PF14226">
    <property type="entry name" value="DIOX_N"/>
    <property type="match status" value="1"/>
</dbReference>
<name>A0A9D4VCH9_ADICA</name>
<feature type="domain" description="Fe2OG dioxygenase" evidence="4">
    <location>
        <begin position="249"/>
        <end position="349"/>
    </location>
</feature>
<keyword evidence="2 3" id="KW-0408">Iron</keyword>
<comment type="similarity">
    <text evidence="3">Belongs to the iron/ascorbate-dependent oxidoreductase family.</text>
</comment>
<dbReference type="PANTHER" id="PTHR47990">
    <property type="entry name" value="2-OXOGLUTARATE (2OG) AND FE(II)-DEPENDENT OXYGENASE SUPERFAMILY PROTEIN-RELATED"/>
    <property type="match status" value="1"/>
</dbReference>
<dbReference type="EMBL" id="JABFUD020000002">
    <property type="protein sequence ID" value="KAI5083166.1"/>
    <property type="molecule type" value="Genomic_DNA"/>
</dbReference>
<evidence type="ECO:0000256" key="3">
    <source>
        <dbReference type="RuleBase" id="RU003682"/>
    </source>
</evidence>
<dbReference type="PROSITE" id="PS51471">
    <property type="entry name" value="FE2OG_OXY"/>
    <property type="match status" value="1"/>
</dbReference>
<accession>A0A9D4VCH9</accession>
<keyword evidence="3" id="KW-0560">Oxidoreductase</keyword>
<dbReference type="PRINTS" id="PR00682">
    <property type="entry name" value="IPNSYNTHASE"/>
</dbReference>
<gene>
    <name evidence="5" type="ORF">GOP47_0002909</name>
</gene>
<sequence length="404" mass="45313">MGALAQDNPIWPSLASFLSLPSASSRSALNAAFAALLQTSAPNLKDYVWTERERPLIAHNQFGDDEMIPVIDMGAFTFVPADGAMSALERQKAQRSVATQMAKASQEWGFFQVTNHGVPEDLIKEMERHARDFFELLKPEEKRRILRDGNAGKPMGYACGGAGTRLKSDIPWIESLHLPSMAEEMDGYAWKVWQDGNKDFRRVVKEFSRAMGRVSMKLIEVLVGELALGQKEKDGMMRCKVEDGVGSWSSNSVVRFNYYPPCPQPALTLGLGAHSDPHLLTLLHQDLVGGLQICKDGLWMAIRPKPNALVVNIGDALQVWSNDVYKSVEHRAVCNSVKPRLSMGFFLNPLDETIITPLKSSSPLYKPFTWKEYRECMYAHRPRGKSNLLQFKLLNDQQNKSNIM</sequence>
<evidence type="ECO:0000256" key="1">
    <source>
        <dbReference type="ARBA" id="ARBA00022723"/>
    </source>
</evidence>
<dbReference type="Pfam" id="PF03171">
    <property type="entry name" value="2OG-FeII_Oxy"/>
    <property type="match status" value="1"/>
</dbReference>
<dbReference type="OrthoDB" id="288590at2759"/>
<evidence type="ECO:0000313" key="6">
    <source>
        <dbReference type="Proteomes" id="UP000886520"/>
    </source>
</evidence>
<keyword evidence="6" id="KW-1185">Reference proteome</keyword>
<reference evidence="5" key="1">
    <citation type="submission" date="2021-01" db="EMBL/GenBank/DDBJ databases">
        <title>Adiantum capillus-veneris genome.</title>
        <authorList>
            <person name="Fang Y."/>
            <person name="Liao Q."/>
        </authorList>
    </citation>
    <scope>NUCLEOTIDE SEQUENCE</scope>
    <source>
        <strain evidence="5">H3</strain>
        <tissue evidence="5">Leaf</tissue>
    </source>
</reference>
<evidence type="ECO:0000259" key="4">
    <source>
        <dbReference type="PROSITE" id="PS51471"/>
    </source>
</evidence>
<organism evidence="5 6">
    <name type="scientific">Adiantum capillus-veneris</name>
    <name type="common">Maidenhair fern</name>
    <dbReference type="NCBI Taxonomy" id="13818"/>
    <lineage>
        <taxon>Eukaryota</taxon>
        <taxon>Viridiplantae</taxon>
        <taxon>Streptophyta</taxon>
        <taxon>Embryophyta</taxon>
        <taxon>Tracheophyta</taxon>
        <taxon>Polypodiopsida</taxon>
        <taxon>Polypodiidae</taxon>
        <taxon>Polypodiales</taxon>
        <taxon>Pteridineae</taxon>
        <taxon>Pteridaceae</taxon>
        <taxon>Vittarioideae</taxon>
        <taxon>Adiantum</taxon>
    </lineage>
</organism>
<dbReference type="InterPro" id="IPR050231">
    <property type="entry name" value="Iron_ascorbate_oxido_reductase"/>
</dbReference>
<dbReference type="Gene3D" id="2.60.120.330">
    <property type="entry name" value="B-lactam Antibiotic, Isopenicillin N Synthase, Chain"/>
    <property type="match status" value="1"/>
</dbReference>
<dbReference type="InterPro" id="IPR005123">
    <property type="entry name" value="Oxoglu/Fe-dep_dioxygenase_dom"/>
</dbReference>
<dbReference type="InterPro" id="IPR027443">
    <property type="entry name" value="IPNS-like_sf"/>
</dbReference>
<keyword evidence="1 3" id="KW-0479">Metal-binding</keyword>
<comment type="caution">
    <text evidence="5">The sequence shown here is derived from an EMBL/GenBank/DDBJ whole genome shotgun (WGS) entry which is preliminary data.</text>
</comment>
<protein>
    <recommendedName>
        <fullName evidence="4">Fe2OG dioxygenase domain-containing protein</fullName>
    </recommendedName>
</protein>
<dbReference type="InterPro" id="IPR026992">
    <property type="entry name" value="DIOX_N"/>
</dbReference>
<dbReference type="Proteomes" id="UP000886520">
    <property type="component" value="Chromosome 3"/>
</dbReference>
<dbReference type="GO" id="GO:0016491">
    <property type="term" value="F:oxidoreductase activity"/>
    <property type="evidence" value="ECO:0007669"/>
    <property type="project" value="UniProtKB-KW"/>
</dbReference>